<dbReference type="GO" id="GO:0016042">
    <property type="term" value="P:lipid catabolic process"/>
    <property type="evidence" value="ECO:0007669"/>
    <property type="project" value="UniProtKB-KW"/>
</dbReference>
<evidence type="ECO:0000259" key="4">
    <source>
        <dbReference type="Pfam" id="PF04083"/>
    </source>
</evidence>
<evidence type="ECO:0008006" key="6">
    <source>
        <dbReference type="Google" id="ProtNLM"/>
    </source>
</evidence>
<evidence type="ECO:0000256" key="1">
    <source>
        <dbReference type="ARBA" id="ARBA00022963"/>
    </source>
</evidence>
<keyword evidence="2" id="KW-0443">Lipid metabolism</keyword>
<evidence type="ECO:0000259" key="3">
    <source>
        <dbReference type="Pfam" id="PF00561"/>
    </source>
</evidence>
<dbReference type="Gene3D" id="3.40.50.1820">
    <property type="entry name" value="alpha/beta hydrolase"/>
    <property type="match status" value="2"/>
</dbReference>
<feature type="domain" description="Partial AB-hydrolase lipase" evidence="4">
    <location>
        <begin position="138"/>
        <end position="200"/>
    </location>
</feature>
<dbReference type="InterPro" id="IPR029058">
    <property type="entry name" value="AB_hydrolase_fold"/>
</dbReference>
<dbReference type="Pfam" id="PF04083">
    <property type="entry name" value="Abhydro_lipase"/>
    <property type="match status" value="1"/>
</dbReference>
<organism evidence="5">
    <name type="scientific">Timema shepardi</name>
    <name type="common">Walking stick</name>
    <dbReference type="NCBI Taxonomy" id="629360"/>
    <lineage>
        <taxon>Eukaryota</taxon>
        <taxon>Metazoa</taxon>
        <taxon>Ecdysozoa</taxon>
        <taxon>Arthropoda</taxon>
        <taxon>Hexapoda</taxon>
        <taxon>Insecta</taxon>
        <taxon>Pterygota</taxon>
        <taxon>Neoptera</taxon>
        <taxon>Polyneoptera</taxon>
        <taxon>Phasmatodea</taxon>
        <taxon>Timematodea</taxon>
        <taxon>Timematoidea</taxon>
        <taxon>Timematidae</taxon>
        <taxon>Timema</taxon>
    </lineage>
</organism>
<accession>A0A7R9APQ9</accession>
<dbReference type="EMBL" id="OC000681">
    <property type="protein sequence ID" value="CAD7258049.1"/>
    <property type="molecule type" value="Genomic_DNA"/>
</dbReference>
<gene>
    <name evidence="5" type="ORF">TSIB3V08_LOCUS2292</name>
</gene>
<evidence type="ECO:0000256" key="2">
    <source>
        <dbReference type="ARBA" id="ARBA00023098"/>
    </source>
</evidence>
<dbReference type="InterPro" id="IPR006693">
    <property type="entry name" value="AB_hydrolase_lipase"/>
</dbReference>
<dbReference type="Pfam" id="PF00561">
    <property type="entry name" value="Abhydrolase_1"/>
    <property type="match status" value="1"/>
</dbReference>
<keyword evidence="1" id="KW-0442">Lipid degradation</keyword>
<proteinExistence type="predicted"/>
<sequence>MWAFLSHVHTMPVAWPTRYCGFGVDACGDRLHHCCFDLADGRVRHSGRKQQLIGLHSRIKVRSASRSSNDASGVEAAIDPYNNLHPGEMEGTWRPPFWTQAVLLLTITTEALLATESEHVMTVRPPRMERPTLMMTTPELISRHGYTCEEHDVVTEDGYILTLYRIPSGRAQPKPAEERAGRPAVLLQHGLVSSSDTWVLADPFNSLAVKQLNTTNAWCCRWHEMGVWDLPASIDHILATTGQQRLFYIGHSMGCTTFFVMASTRPEYNSQIQGMVALAPGLFVKKAKSLVTKLLARYHEELWLIYTKHGWYECFVHPKQMTSLMNTFCETGSPTRHICKFHHYDPSVAGKINKLKHLRMPEYDLSLATAAVAIFYGQSDMMVDSVEVLKLSKKLPNVVTVQKVADPKFNHAGFITGKNVRTLLYNHILANMMKMK</sequence>
<reference evidence="5" key="1">
    <citation type="submission" date="2020-11" db="EMBL/GenBank/DDBJ databases">
        <authorList>
            <person name="Tran Van P."/>
        </authorList>
    </citation>
    <scope>NUCLEOTIDE SEQUENCE</scope>
</reference>
<dbReference type="SUPFAM" id="SSF53474">
    <property type="entry name" value="alpha/beta-Hydrolases"/>
    <property type="match status" value="1"/>
</dbReference>
<feature type="domain" description="AB hydrolase-1" evidence="3">
    <location>
        <begin position="215"/>
        <end position="280"/>
    </location>
</feature>
<protein>
    <recommendedName>
        <fullName evidence="6">Lipase</fullName>
    </recommendedName>
</protein>
<dbReference type="PANTHER" id="PTHR11005">
    <property type="entry name" value="LYSOSOMAL ACID LIPASE-RELATED"/>
    <property type="match status" value="1"/>
</dbReference>
<dbReference type="InterPro" id="IPR000073">
    <property type="entry name" value="AB_hydrolase_1"/>
</dbReference>
<evidence type="ECO:0000313" key="5">
    <source>
        <dbReference type="EMBL" id="CAD7258049.1"/>
    </source>
</evidence>
<dbReference type="AlphaFoldDB" id="A0A7R9APQ9"/>
<name>A0A7R9APQ9_TIMSH</name>